<evidence type="ECO:0008006" key="3">
    <source>
        <dbReference type="Google" id="ProtNLM"/>
    </source>
</evidence>
<dbReference type="VEuPathDB" id="TriTrypDB:TEOVI_000563500"/>
<dbReference type="RefSeq" id="XP_067078620.1">
    <property type="nucleotide sequence ID" value="XM_067222519.1"/>
</dbReference>
<comment type="caution">
    <text evidence="1">The sequence shown here is derived from an EMBL/GenBank/DDBJ whole genome shotgun (WGS) entry which is preliminary data.</text>
</comment>
<keyword evidence="2" id="KW-1185">Reference proteome</keyword>
<proteinExistence type="predicted"/>
<evidence type="ECO:0000313" key="1">
    <source>
        <dbReference type="EMBL" id="SCU67282.1"/>
    </source>
</evidence>
<dbReference type="AlphaFoldDB" id="A0A1G4I5W5"/>
<sequence>MKAVVADASKILAGLIAAGNLAGSQETLQEVGNAKIQDAALKTASAVVTDTTGTNITPEITTQTHGVCMKNEEARATTTPADTPAPPQPTVILYTAVAATPGTNACDDLTLWGRAAQAAV</sequence>
<dbReference type="EMBL" id="CZPT02000715">
    <property type="protein sequence ID" value="SCU67282.1"/>
    <property type="molecule type" value="Genomic_DNA"/>
</dbReference>
<protein>
    <recommendedName>
        <fullName evidence="3">Trypanosome variant surface glycoprotein (A-type)</fullName>
    </recommendedName>
</protein>
<dbReference type="GeneID" id="92379575"/>
<reference evidence="1" key="1">
    <citation type="submission" date="2016-09" db="EMBL/GenBank/DDBJ databases">
        <authorList>
            <person name="Hebert L."/>
            <person name="Moumen B."/>
        </authorList>
    </citation>
    <scope>NUCLEOTIDE SEQUENCE [LARGE SCALE GENOMIC DNA]</scope>
    <source>
        <strain evidence="1">OVI</strain>
    </source>
</reference>
<gene>
    <name evidence="1" type="ORF">TEOVI_000563500</name>
</gene>
<dbReference type="Proteomes" id="UP000195570">
    <property type="component" value="Unassembled WGS sequence"/>
</dbReference>
<accession>A0A1G4I5W5</accession>
<name>A0A1G4I5W5_TRYEQ</name>
<evidence type="ECO:0000313" key="2">
    <source>
        <dbReference type="Proteomes" id="UP000195570"/>
    </source>
</evidence>
<organism evidence="1 2">
    <name type="scientific">Trypanosoma equiperdum</name>
    <dbReference type="NCBI Taxonomy" id="5694"/>
    <lineage>
        <taxon>Eukaryota</taxon>
        <taxon>Discoba</taxon>
        <taxon>Euglenozoa</taxon>
        <taxon>Kinetoplastea</taxon>
        <taxon>Metakinetoplastina</taxon>
        <taxon>Trypanosomatida</taxon>
        <taxon>Trypanosomatidae</taxon>
        <taxon>Trypanosoma</taxon>
    </lineage>
</organism>